<dbReference type="EMBL" id="RCMG01000688">
    <property type="protein sequence ID" value="KAG2850419.1"/>
    <property type="molecule type" value="Genomic_DNA"/>
</dbReference>
<dbReference type="VEuPathDB" id="FungiDB:PC110_g18748"/>
<organism evidence="4 9">
    <name type="scientific">Phytophthora cactorum</name>
    <dbReference type="NCBI Taxonomy" id="29920"/>
    <lineage>
        <taxon>Eukaryota</taxon>
        <taxon>Sar</taxon>
        <taxon>Stramenopiles</taxon>
        <taxon>Oomycota</taxon>
        <taxon>Peronosporomycetes</taxon>
        <taxon>Peronosporales</taxon>
        <taxon>Peronosporaceae</taxon>
        <taxon>Phytophthora</taxon>
    </lineage>
</organism>
<comment type="caution">
    <text evidence="4">The sequence shown here is derived from an EMBL/GenBank/DDBJ whole genome shotgun (WGS) entry which is preliminary data.</text>
</comment>
<dbReference type="Proteomes" id="UP000774804">
    <property type="component" value="Unassembled WGS sequence"/>
</dbReference>
<dbReference type="EMBL" id="RCML01000981">
    <property type="protein sequence ID" value="KAG2966810.1"/>
    <property type="molecule type" value="Genomic_DNA"/>
</dbReference>
<dbReference type="Proteomes" id="UP000760860">
    <property type="component" value="Unassembled WGS sequence"/>
</dbReference>
<protein>
    <recommendedName>
        <fullName evidence="3">Core-binding (CB) domain-containing protein</fullName>
    </recommendedName>
</protein>
<dbReference type="Gene3D" id="1.10.150.130">
    <property type="match status" value="1"/>
</dbReference>
<gene>
    <name evidence="4" type="ORF">PC113_g16803</name>
    <name evidence="5" type="ORF">PC115_g18090</name>
    <name evidence="6" type="ORF">PC117_g6338</name>
    <name evidence="7" type="ORF">PC118_g18953</name>
    <name evidence="8" type="ORF">PC129_g18056</name>
</gene>
<dbReference type="EMBL" id="RCMK01000120">
    <property type="protein sequence ID" value="KAG2947990.1"/>
    <property type="molecule type" value="Genomic_DNA"/>
</dbReference>
<evidence type="ECO:0000313" key="5">
    <source>
        <dbReference type="EMBL" id="KAG2894688.1"/>
    </source>
</evidence>
<evidence type="ECO:0000313" key="8">
    <source>
        <dbReference type="EMBL" id="KAG3210955.1"/>
    </source>
</evidence>
<name>A0A8T1JZI6_9STRA</name>
<dbReference type="Proteomes" id="UP000735874">
    <property type="component" value="Unassembled WGS sequence"/>
</dbReference>
<dbReference type="VEuPathDB" id="FungiDB:PC110_g18747"/>
<evidence type="ECO:0000259" key="3">
    <source>
        <dbReference type="PROSITE" id="PS51900"/>
    </source>
</evidence>
<feature type="domain" description="Core-binding (CB)" evidence="3">
    <location>
        <begin position="113"/>
        <end position="201"/>
    </location>
</feature>
<accession>A0A8T1JZI6</accession>
<evidence type="ECO:0000256" key="1">
    <source>
        <dbReference type="ARBA" id="ARBA00023125"/>
    </source>
</evidence>
<evidence type="ECO:0000313" key="6">
    <source>
        <dbReference type="EMBL" id="KAG2947990.1"/>
    </source>
</evidence>
<feature type="region of interest" description="Disordered" evidence="2">
    <location>
        <begin position="63"/>
        <end position="94"/>
    </location>
</feature>
<reference evidence="4" key="1">
    <citation type="submission" date="2018-10" db="EMBL/GenBank/DDBJ databases">
        <title>Effector identification in a new, highly contiguous assembly of the strawberry crown rot pathogen Phytophthora cactorum.</title>
        <authorList>
            <person name="Armitage A.D."/>
            <person name="Nellist C.F."/>
            <person name="Bates H."/>
            <person name="Vickerstaff R.J."/>
            <person name="Harrison R.J."/>
        </authorList>
    </citation>
    <scope>NUCLEOTIDE SEQUENCE</scope>
    <source>
        <strain evidence="4">15-7</strain>
        <strain evidence="5">4032</strain>
        <strain evidence="6">4040</strain>
        <strain evidence="7">P415</strain>
        <strain evidence="8">P421</strain>
    </source>
</reference>
<dbReference type="InterPro" id="IPR010998">
    <property type="entry name" value="Integrase_recombinase_N"/>
</dbReference>
<dbReference type="Proteomes" id="UP000736787">
    <property type="component" value="Unassembled WGS sequence"/>
</dbReference>
<dbReference type="EMBL" id="RCMV01001017">
    <property type="protein sequence ID" value="KAG3210955.1"/>
    <property type="molecule type" value="Genomic_DNA"/>
</dbReference>
<dbReference type="EMBL" id="RCMI01000910">
    <property type="protein sequence ID" value="KAG2894688.1"/>
    <property type="molecule type" value="Genomic_DNA"/>
</dbReference>
<proteinExistence type="predicted"/>
<feature type="compositionally biased region" description="Polar residues" evidence="2">
    <location>
        <begin position="72"/>
        <end position="84"/>
    </location>
</feature>
<evidence type="ECO:0000256" key="2">
    <source>
        <dbReference type="SAM" id="MobiDB-lite"/>
    </source>
</evidence>
<sequence length="276" mass="30288">MHTSGSFVDKTKLASGPLAPTSASGHLELHPSSVVVPNVETFLRKVSLRLLTGAATVAITAELPGADPNPYPSSVSGPHSTSRHSSADEGGEASAVVTRHAVEIDNADEGREVTAKDVRDACISTKTQQAYRGSLRAMSKWIVDTRKHESPAFFDINGEIDLKRFTLAEFESFLLEKRKTVGVSTLNGYRSALKDLYRRKDVPLPTAYEKNMATFFSGLKRMQAAKYQSDTPRESGKDPLPYSMYHQLCSATLPRQDAGFAHLILTTRWNLMCRSV</sequence>
<evidence type="ECO:0000313" key="4">
    <source>
        <dbReference type="EMBL" id="KAG2850419.1"/>
    </source>
</evidence>
<evidence type="ECO:0000313" key="9">
    <source>
        <dbReference type="Proteomes" id="UP000735874"/>
    </source>
</evidence>
<keyword evidence="1" id="KW-0238">DNA-binding</keyword>
<dbReference type="PROSITE" id="PS51900">
    <property type="entry name" value="CB"/>
    <property type="match status" value="1"/>
</dbReference>
<dbReference type="GO" id="GO:0003677">
    <property type="term" value="F:DNA binding"/>
    <property type="evidence" value="ECO:0007669"/>
    <property type="project" value="UniProtKB-KW"/>
</dbReference>
<dbReference type="AlphaFoldDB" id="A0A8T1JZI6"/>
<dbReference type="Proteomes" id="UP000697107">
    <property type="component" value="Unassembled WGS sequence"/>
</dbReference>
<evidence type="ECO:0000313" key="7">
    <source>
        <dbReference type="EMBL" id="KAG2966810.1"/>
    </source>
</evidence>
<dbReference type="InterPro" id="IPR044068">
    <property type="entry name" value="CB"/>
</dbReference>